<feature type="domain" description="EF-hand" evidence="2">
    <location>
        <begin position="26"/>
        <end position="61"/>
    </location>
</feature>
<dbReference type="InterPro" id="IPR011992">
    <property type="entry name" value="EF-hand-dom_pair"/>
</dbReference>
<dbReference type="GO" id="GO:0005509">
    <property type="term" value="F:calcium ion binding"/>
    <property type="evidence" value="ECO:0007669"/>
    <property type="project" value="InterPro"/>
</dbReference>
<reference evidence="4" key="1">
    <citation type="journal article" date="2016" name="Nature">
        <title>The genome of the seagrass Zostera marina reveals angiosperm adaptation to the sea.</title>
        <authorList>
            <person name="Olsen J.L."/>
            <person name="Rouze P."/>
            <person name="Verhelst B."/>
            <person name="Lin Y.-C."/>
            <person name="Bayer T."/>
            <person name="Collen J."/>
            <person name="Dattolo E."/>
            <person name="De Paoli E."/>
            <person name="Dittami S."/>
            <person name="Maumus F."/>
            <person name="Michel G."/>
            <person name="Kersting A."/>
            <person name="Lauritano C."/>
            <person name="Lohaus R."/>
            <person name="Toepel M."/>
            <person name="Tonon T."/>
            <person name="Vanneste K."/>
            <person name="Amirebrahimi M."/>
            <person name="Brakel J."/>
            <person name="Bostroem C."/>
            <person name="Chovatia M."/>
            <person name="Grimwood J."/>
            <person name="Jenkins J.W."/>
            <person name="Jueterbock A."/>
            <person name="Mraz A."/>
            <person name="Stam W.T."/>
            <person name="Tice H."/>
            <person name="Bornberg-Bauer E."/>
            <person name="Green P.J."/>
            <person name="Pearson G.A."/>
            <person name="Procaccini G."/>
            <person name="Duarte C.M."/>
            <person name="Schmutz J."/>
            <person name="Reusch T.B.H."/>
            <person name="Van de Peer Y."/>
        </authorList>
    </citation>
    <scope>NUCLEOTIDE SEQUENCE [LARGE SCALE GENOMIC DNA]</scope>
    <source>
        <strain evidence="4">cv. Finnish</strain>
    </source>
</reference>
<keyword evidence="4" id="KW-1185">Reference proteome</keyword>
<dbReference type="PANTHER" id="PTHR34574:SF2">
    <property type="entry name" value="CALCIUM-BINDING EF-HAND FAMILY PROTEIN"/>
    <property type="match status" value="1"/>
</dbReference>
<dbReference type="OMA" id="AVMMQLN"/>
<accession>A0A0K9P5D8</accession>
<protein>
    <submittedName>
        <fullName evidence="3">Calcium-binding EF hand family protein</fullName>
    </submittedName>
</protein>
<evidence type="ECO:0000313" key="4">
    <source>
        <dbReference type="Proteomes" id="UP000036987"/>
    </source>
</evidence>
<dbReference type="STRING" id="29655.A0A0K9P5D8"/>
<dbReference type="Proteomes" id="UP000036987">
    <property type="component" value="Unassembled WGS sequence"/>
</dbReference>
<gene>
    <name evidence="3" type="ORF">ZOSMA_37G00900</name>
</gene>
<sequence length="269" mass="29754">MERKKEEDVFIVDGSEIEEMVGNEKVFSSYVDHKFQELDVDGDGKLSIQELQPAIADIGAALGLPPHGSSPDSDKIYSHVRSYFTRGKEEEEVSKTGFKGVLSDVLLGMAVGLNRHPIEILKLDGKLLRDYVESSSFEADAVSAFLQMEMETNRLSLNQCVRIGLGKLTVDLGMPPSSDSSVIINITGPAMDCVKIGDHPMKHSMQQTFVDEFRKVVANIAGRLEQHPVIVAHSEKTFDGSSVRRLLSDQTEFDKVKKNSASKKKNSIR</sequence>
<dbReference type="EMBL" id="LFYR01001173">
    <property type="protein sequence ID" value="KMZ64209.1"/>
    <property type="molecule type" value="Genomic_DNA"/>
</dbReference>
<keyword evidence="1" id="KW-0106">Calcium</keyword>
<dbReference type="PROSITE" id="PS50222">
    <property type="entry name" value="EF_HAND_2"/>
    <property type="match status" value="1"/>
</dbReference>
<dbReference type="InterPro" id="IPR002048">
    <property type="entry name" value="EF_hand_dom"/>
</dbReference>
<organism evidence="3 4">
    <name type="scientific">Zostera marina</name>
    <name type="common">Eelgrass</name>
    <dbReference type="NCBI Taxonomy" id="29655"/>
    <lineage>
        <taxon>Eukaryota</taxon>
        <taxon>Viridiplantae</taxon>
        <taxon>Streptophyta</taxon>
        <taxon>Embryophyta</taxon>
        <taxon>Tracheophyta</taxon>
        <taxon>Spermatophyta</taxon>
        <taxon>Magnoliopsida</taxon>
        <taxon>Liliopsida</taxon>
        <taxon>Zosteraceae</taxon>
        <taxon>Zostera</taxon>
    </lineage>
</organism>
<dbReference type="OrthoDB" id="1881481at2759"/>
<proteinExistence type="predicted"/>
<dbReference type="InterPro" id="IPR018247">
    <property type="entry name" value="EF_Hand_1_Ca_BS"/>
</dbReference>
<dbReference type="PANTHER" id="PTHR34574">
    <property type="entry name" value="CALCIUM-BINDING EF-HAND FAMILY PROTEIN-RELATED"/>
    <property type="match status" value="1"/>
</dbReference>
<comment type="caution">
    <text evidence="3">The sequence shown here is derived from an EMBL/GenBank/DDBJ whole genome shotgun (WGS) entry which is preliminary data.</text>
</comment>
<evidence type="ECO:0000259" key="2">
    <source>
        <dbReference type="PROSITE" id="PS50222"/>
    </source>
</evidence>
<dbReference type="SUPFAM" id="SSF47473">
    <property type="entry name" value="EF-hand"/>
    <property type="match status" value="1"/>
</dbReference>
<evidence type="ECO:0000313" key="3">
    <source>
        <dbReference type="EMBL" id="KMZ64209.1"/>
    </source>
</evidence>
<evidence type="ECO:0000256" key="1">
    <source>
        <dbReference type="ARBA" id="ARBA00022837"/>
    </source>
</evidence>
<name>A0A0K9P5D8_ZOSMR</name>
<dbReference type="AlphaFoldDB" id="A0A0K9P5D8"/>
<dbReference type="PROSITE" id="PS00018">
    <property type="entry name" value="EF_HAND_1"/>
    <property type="match status" value="1"/>
</dbReference>